<dbReference type="AlphaFoldDB" id="A0A9P8IEW5"/>
<name>A0A9P8IEW5_9PEZI</name>
<comment type="catalytic activity">
    <reaction evidence="9">
        <text>L-seryl-[protein] + ATP = O-phospho-L-seryl-[protein] + ADP + H(+)</text>
        <dbReference type="Rhea" id="RHEA:17989"/>
        <dbReference type="Rhea" id="RHEA-COMP:9863"/>
        <dbReference type="Rhea" id="RHEA-COMP:11604"/>
        <dbReference type="ChEBI" id="CHEBI:15378"/>
        <dbReference type="ChEBI" id="CHEBI:29999"/>
        <dbReference type="ChEBI" id="CHEBI:30616"/>
        <dbReference type="ChEBI" id="CHEBI:83421"/>
        <dbReference type="ChEBI" id="CHEBI:456216"/>
        <dbReference type="EC" id="2.7.11.1"/>
    </reaction>
</comment>
<dbReference type="InterPro" id="IPR050629">
    <property type="entry name" value="STE20/SPS1-PAK"/>
</dbReference>
<reference evidence="13" key="1">
    <citation type="submission" date="2021-03" db="EMBL/GenBank/DDBJ databases">
        <title>Comparative genomics and phylogenomic investigation of the class Geoglossomycetes provide insights into ecological specialization and systematics.</title>
        <authorList>
            <person name="Melie T."/>
            <person name="Pirro S."/>
            <person name="Miller A.N."/>
            <person name="Quandt A."/>
        </authorList>
    </citation>
    <scope>NUCLEOTIDE SEQUENCE</scope>
    <source>
        <strain evidence="13">GBOQ0MN5Z8</strain>
    </source>
</reference>
<dbReference type="Gene3D" id="3.30.200.20">
    <property type="entry name" value="Phosphorylase Kinase, domain 1"/>
    <property type="match status" value="1"/>
</dbReference>
<dbReference type="InterPro" id="IPR000719">
    <property type="entry name" value="Prot_kinase_dom"/>
</dbReference>
<keyword evidence="4" id="KW-0808">Transferase</keyword>
<feature type="compositionally biased region" description="Polar residues" evidence="11">
    <location>
        <begin position="136"/>
        <end position="145"/>
    </location>
</feature>
<protein>
    <recommendedName>
        <fullName evidence="2">non-specific serine/threonine protein kinase</fullName>
        <ecNumber evidence="2">2.7.11.1</ecNumber>
    </recommendedName>
</protein>
<dbReference type="PANTHER" id="PTHR48012">
    <property type="entry name" value="STERILE20-LIKE KINASE, ISOFORM B-RELATED"/>
    <property type="match status" value="1"/>
</dbReference>
<dbReference type="EMBL" id="JAGHQL010000018">
    <property type="protein sequence ID" value="KAH0544477.1"/>
    <property type="molecule type" value="Genomic_DNA"/>
</dbReference>
<evidence type="ECO:0000256" key="8">
    <source>
        <dbReference type="ARBA" id="ARBA00047899"/>
    </source>
</evidence>
<feature type="region of interest" description="Disordered" evidence="11">
    <location>
        <begin position="727"/>
        <end position="752"/>
    </location>
</feature>
<evidence type="ECO:0000256" key="7">
    <source>
        <dbReference type="ARBA" id="ARBA00022840"/>
    </source>
</evidence>
<evidence type="ECO:0000256" key="9">
    <source>
        <dbReference type="ARBA" id="ARBA00048679"/>
    </source>
</evidence>
<feature type="region of interest" description="Disordered" evidence="11">
    <location>
        <begin position="130"/>
        <end position="157"/>
    </location>
</feature>
<feature type="compositionally biased region" description="Acidic residues" evidence="11">
    <location>
        <begin position="843"/>
        <end position="854"/>
    </location>
</feature>
<feature type="region of interest" description="Disordered" evidence="11">
    <location>
        <begin position="1"/>
        <end position="117"/>
    </location>
</feature>
<organism evidence="13 14">
    <name type="scientific">Glutinoglossum americanum</name>
    <dbReference type="NCBI Taxonomy" id="1670608"/>
    <lineage>
        <taxon>Eukaryota</taxon>
        <taxon>Fungi</taxon>
        <taxon>Dikarya</taxon>
        <taxon>Ascomycota</taxon>
        <taxon>Pezizomycotina</taxon>
        <taxon>Geoglossomycetes</taxon>
        <taxon>Geoglossales</taxon>
        <taxon>Geoglossaceae</taxon>
        <taxon>Glutinoglossum</taxon>
    </lineage>
</organism>
<dbReference type="OrthoDB" id="248923at2759"/>
<evidence type="ECO:0000313" key="14">
    <source>
        <dbReference type="Proteomes" id="UP000698800"/>
    </source>
</evidence>
<feature type="compositionally biased region" description="Low complexity" evidence="11">
    <location>
        <begin position="890"/>
        <end position="900"/>
    </location>
</feature>
<dbReference type="GO" id="GO:0005737">
    <property type="term" value="C:cytoplasm"/>
    <property type="evidence" value="ECO:0007669"/>
    <property type="project" value="TreeGrafter"/>
</dbReference>
<dbReference type="Gene3D" id="1.10.510.10">
    <property type="entry name" value="Transferase(Phosphotransferase) domain 1"/>
    <property type="match status" value="1"/>
</dbReference>
<dbReference type="InterPro" id="IPR001245">
    <property type="entry name" value="Ser-Thr/Tyr_kinase_cat_dom"/>
</dbReference>
<accession>A0A9P8IEW5</accession>
<dbReference type="PROSITE" id="PS50011">
    <property type="entry name" value="PROTEIN_KINASE_DOM"/>
    <property type="match status" value="1"/>
</dbReference>
<keyword evidence="5 10" id="KW-0547">Nucleotide-binding</keyword>
<dbReference type="InterPro" id="IPR011009">
    <property type="entry name" value="Kinase-like_dom_sf"/>
</dbReference>
<feature type="region of interest" description="Disordered" evidence="11">
    <location>
        <begin position="203"/>
        <end position="245"/>
    </location>
</feature>
<evidence type="ECO:0000256" key="5">
    <source>
        <dbReference type="ARBA" id="ARBA00022741"/>
    </source>
</evidence>
<comment type="catalytic activity">
    <reaction evidence="8">
        <text>L-threonyl-[protein] + ATP = O-phospho-L-threonyl-[protein] + ADP + H(+)</text>
        <dbReference type="Rhea" id="RHEA:46608"/>
        <dbReference type="Rhea" id="RHEA-COMP:11060"/>
        <dbReference type="Rhea" id="RHEA-COMP:11605"/>
        <dbReference type="ChEBI" id="CHEBI:15378"/>
        <dbReference type="ChEBI" id="CHEBI:30013"/>
        <dbReference type="ChEBI" id="CHEBI:30616"/>
        <dbReference type="ChEBI" id="CHEBI:61977"/>
        <dbReference type="ChEBI" id="CHEBI:456216"/>
        <dbReference type="EC" id="2.7.11.1"/>
    </reaction>
</comment>
<keyword evidence="6" id="KW-0418">Kinase</keyword>
<dbReference type="Proteomes" id="UP000698800">
    <property type="component" value="Unassembled WGS sequence"/>
</dbReference>
<evidence type="ECO:0000256" key="4">
    <source>
        <dbReference type="ARBA" id="ARBA00022679"/>
    </source>
</evidence>
<keyword evidence="14" id="KW-1185">Reference proteome</keyword>
<dbReference type="PANTHER" id="PTHR48012:SF10">
    <property type="entry name" value="FI20177P1"/>
    <property type="match status" value="1"/>
</dbReference>
<sequence>MDENEKAIVDQILQDLTFSKPKSKRSTQVDAKPSKPSKTRTSTPTTTPTPTTTTTPTATPKLTPPVLKRRSTGPFSRIRYPTLKPFGDFSIGRPAREKRKPPPIVFASPDPEEKEPSRYVFTSDILKFPVNPPETPKSQIFTPASSREHCSEPGPSKQNFFFSSESEWVVNKSAPSSHSTSLEKLTKPPPRFNLLQAIPRGRSSTGLLSPLAKSDAPSPLGDTRHTPSEFAVDTTFKRKSVPSTNENKIPRISELLLESPKRRNAFNRLQPLPITNSNIFPQPLESSPTPISAPLYPTSTTSATGPTMSAENFLNPASAQAGAFGTSKSKIVAAAEKQQSIILEKAKKLNVAPPPYKLLELVGKGSFGLVFKAKHQPTNQIVAVKMMNMDQMDQEYQVGDPTDAIKDLSAEITALKELRESGAKNVNIMLDAFVLDNEMWIVAEFCTGGSVHALVSLSVLVKSTLPRFTTRDSKFAQMKARPQIGLEEKYIIVIARELAEALKRPTTQANLQNRHQLTWAMCETAANVLISEDGSVQLCDFGVAAMLQTKDEKRQTILGTPNWMAPELHSRSTNILYGKNQPNESLTYGQVDIWAFGCTLYEMATGYPPYHRVPHHLLGNKIARQVPRLEGGNYSDGLRDLVALCLEENPSLRPSIDAVQKHVYSANTAKKYPTSSLKQLIRDYRIWEFSGGQRNSLFSAGGAQQLDLSSDLTREDDSWDFGTRFSLVPGGPNKPDQEHLSQSGIPQHPSRVPHSLQQIFYPDGAGGDFVAQWSNQKQRRISGQHQNRNRSSDLPLRNLSEPYPSAHQSVEIDLGTYDERTGLSHFADNTIKGNNQSSRWFMGDDEESQNDEPSFENGTRRATKDWTFPSMMMTPTEEGPSLAPAAELRSASSVESSSAPSSPPRIVHDRDDPPRPSTASMDANPGSHFPLASVRGSSIDAGNRGSFHKAWRSVPPSIDAGLMTETSTVDIEGLPQLQRHRQASLSRQAESATSAFGRRASENEQRAYPPPFTRGVAPTPAGLNAAPSANANFPALRPQLHRPMLNSERKEILISSTSDADEFEDSGDEPLFDVPIPAPPSQEALTEGASNEVLIAEMERLLGSFNVSLEIVRASFETVDRRTRRAAAREVNKMDNRAS</sequence>
<dbReference type="SUPFAM" id="SSF56112">
    <property type="entry name" value="Protein kinase-like (PK-like)"/>
    <property type="match status" value="1"/>
</dbReference>
<feature type="region of interest" description="Disordered" evidence="11">
    <location>
        <begin position="986"/>
        <end position="1011"/>
    </location>
</feature>
<evidence type="ECO:0000256" key="10">
    <source>
        <dbReference type="PROSITE-ProRule" id="PRU10141"/>
    </source>
</evidence>
<evidence type="ECO:0000256" key="1">
    <source>
        <dbReference type="ARBA" id="ARBA00008874"/>
    </source>
</evidence>
<dbReference type="GO" id="GO:0004674">
    <property type="term" value="F:protein serine/threonine kinase activity"/>
    <property type="evidence" value="ECO:0007669"/>
    <property type="project" value="UniProtKB-KW"/>
</dbReference>
<comment type="similarity">
    <text evidence="1">Belongs to the protein kinase superfamily. STE Ser/Thr protein kinase family. STE20 subfamily.</text>
</comment>
<evidence type="ECO:0000256" key="11">
    <source>
        <dbReference type="SAM" id="MobiDB-lite"/>
    </source>
</evidence>
<evidence type="ECO:0000259" key="12">
    <source>
        <dbReference type="PROSITE" id="PS50011"/>
    </source>
</evidence>
<evidence type="ECO:0000313" key="13">
    <source>
        <dbReference type="EMBL" id="KAH0544477.1"/>
    </source>
</evidence>
<feature type="region of interest" description="Disordered" evidence="11">
    <location>
        <begin position="827"/>
        <end position="927"/>
    </location>
</feature>
<dbReference type="PROSITE" id="PS00107">
    <property type="entry name" value="PROTEIN_KINASE_ATP"/>
    <property type="match status" value="1"/>
</dbReference>
<evidence type="ECO:0000256" key="2">
    <source>
        <dbReference type="ARBA" id="ARBA00012513"/>
    </source>
</evidence>
<keyword evidence="7 10" id="KW-0067">ATP-binding</keyword>
<dbReference type="GO" id="GO:0005524">
    <property type="term" value="F:ATP binding"/>
    <property type="evidence" value="ECO:0007669"/>
    <property type="project" value="UniProtKB-UniRule"/>
</dbReference>
<feature type="compositionally biased region" description="Low complexity" evidence="11">
    <location>
        <begin position="34"/>
        <end position="65"/>
    </location>
</feature>
<keyword evidence="3" id="KW-0723">Serine/threonine-protein kinase</keyword>
<gene>
    <name evidence="13" type="ORF">FGG08_001375</name>
</gene>
<proteinExistence type="inferred from homology"/>
<feature type="domain" description="Protein kinase" evidence="12">
    <location>
        <begin position="356"/>
        <end position="665"/>
    </location>
</feature>
<evidence type="ECO:0000256" key="6">
    <source>
        <dbReference type="ARBA" id="ARBA00022777"/>
    </source>
</evidence>
<dbReference type="InterPro" id="IPR017441">
    <property type="entry name" value="Protein_kinase_ATP_BS"/>
</dbReference>
<feature type="region of interest" description="Disordered" evidence="11">
    <location>
        <begin position="775"/>
        <end position="802"/>
    </location>
</feature>
<dbReference type="EC" id="2.7.11.1" evidence="2"/>
<comment type="caution">
    <text evidence="13">The sequence shown here is derived from an EMBL/GenBank/DDBJ whole genome shotgun (WGS) entry which is preliminary data.</text>
</comment>
<dbReference type="Pfam" id="PF07714">
    <property type="entry name" value="PK_Tyr_Ser-Thr"/>
    <property type="match status" value="1"/>
</dbReference>
<feature type="binding site" evidence="10">
    <location>
        <position position="385"/>
    </location>
    <ligand>
        <name>ATP</name>
        <dbReference type="ChEBI" id="CHEBI:30616"/>
    </ligand>
</feature>
<evidence type="ECO:0000256" key="3">
    <source>
        <dbReference type="ARBA" id="ARBA00022527"/>
    </source>
</evidence>